<comment type="caution">
    <text evidence="1">The sequence shown here is derived from an EMBL/GenBank/DDBJ whole genome shotgun (WGS) entry which is preliminary data.</text>
</comment>
<reference evidence="2" key="1">
    <citation type="journal article" date="2022" name="Mol. Ecol. Resour.">
        <title>The genomes of chicory, endive, great burdock and yacon provide insights into Asteraceae palaeo-polyploidization history and plant inulin production.</title>
        <authorList>
            <person name="Fan W."/>
            <person name="Wang S."/>
            <person name="Wang H."/>
            <person name="Wang A."/>
            <person name="Jiang F."/>
            <person name="Liu H."/>
            <person name="Zhao H."/>
            <person name="Xu D."/>
            <person name="Zhang Y."/>
        </authorList>
    </citation>
    <scope>NUCLEOTIDE SEQUENCE [LARGE SCALE GENOMIC DNA]</scope>
    <source>
        <strain evidence="2">cv. Punajuju</strain>
    </source>
</reference>
<evidence type="ECO:0000313" key="1">
    <source>
        <dbReference type="EMBL" id="KAI3710929.1"/>
    </source>
</evidence>
<organism evidence="1 2">
    <name type="scientific">Cichorium intybus</name>
    <name type="common">Chicory</name>
    <dbReference type="NCBI Taxonomy" id="13427"/>
    <lineage>
        <taxon>Eukaryota</taxon>
        <taxon>Viridiplantae</taxon>
        <taxon>Streptophyta</taxon>
        <taxon>Embryophyta</taxon>
        <taxon>Tracheophyta</taxon>
        <taxon>Spermatophyta</taxon>
        <taxon>Magnoliopsida</taxon>
        <taxon>eudicotyledons</taxon>
        <taxon>Gunneridae</taxon>
        <taxon>Pentapetalae</taxon>
        <taxon>asterids</taxon>
        <taxon>campanulids</taxon>
        <taxon>Asterales</taxon>
        <taxon>Asteraceae</taxon>
        <taxon>Cichorioideae</taxon>
        <taxon>Cichorieae</taxon>
        <taxon>Cichoriinae</taxon>
        <taxon>Cichorium</taxon>
    </lineage>
</organism>
<evidence type="ECO:0000313" key="2">
    <source>
        <dbReference type="Proteomes" id="UP001055811"/>
    </source>
</evidence>
<gene>
    <name evidence="1" type="ORF">L2E82_40725</name>
</gene>
<name>A0ACB9ALL3_CICIN</name>
<dbReference type="EMBL" id="CM042015">
    <property type="protein sequence ID" value="KAI3710929.1"/>
    <property type="molecule type" value="Genomic_DNA"/>
</dbReference>
<protein>
    <submittedName>
        <fullName evidence="1">Uncharacterized protein</fullName>
    </submittedName>
</protein>
<proteinExistence type="predicted"/>
<keyword evidence="2" id="KW-1185">Reference proteome</keyword>
<sequence length="83" mass="8946">MKPRQLSDAIHQEVGGKVNEQISNGLWEIIRSPDDIKTEITETVHEKDTVGPSSPPGFPCGVERKDEGDNGSDEDSDAPPGFG</sequence>
<dbReference type="Proteomes" id="UP001055811">
    <property type="component" value="Linkage Group LG07"/>
</dbReference>
<reference evidence="1 2" key="2">
    <citation type="journal article" date="2022" name="Mol. Ecol. Resour.">
        <title>The genomes of chicory, endive, great burdock and yacon provide insights into Asteraceae paleo-polyploidization history and plant inulin production.</title>
        <authorList>
            <person name="Fan W."/>
            <person name="Wang S."/>
            <person name="Wang H."/>
            <person name="Wang A."/>
            <person name="Jiang F."/>
            <person name="Liu H."/>
            <person name="Zhao H."/>
            <person name="Xu D."/>
            <person name="Zhang Y."/>
        </authorList>
    </citation>
    <scope>NUCLEOTIDE SEQUENCE [LARGE SCALE GENOMIC DNA]</scope>
    <source>
        <strain evidence="2">cv. Punajuju</strain>
        <tissue evidence="1">Leaves</tissue>
    </source>
</reference>
<accession>A0ACB9ALL3</accession>